<keyword evidence="2" id="KW-1185">Reference proteome</keyword>
<dbReference type="OrthoDB" id="5357920at2759"/>
<dbReference type="Proteomes" id="UP000016088">
    <property type="component" value="Unassembled WGS sequence"/>
</dbReference>
<evidence type="ECO:0000313" key="2">
    <source>
        <dbReference type="Proteomes" id="UP000016088"/>
    </source>
</evidence>
<proteinExistence type="predicted"/>
<dbReference type="GO" id="GO:0042256">
    <property type="term" value="P:cytosolic ribosome assembly"/>
    <property type="evidence" value="ECO:0007669"/>
    <property type="project" value="TreeGrafter"/>
</dbReference>
<name>S9PWV6_SCHOY</name>
<dbReference type="PANTHER" id="PTHR10826:SF1">
    <property type="entry name" value="COMPLEMENT COMPONENT 1 Q SUBCOMPONENT-BINDING PROTEIN, MITOCHONDRIAL"/>
    <property type="match status" value="1"/>
</dbReference>
<dbReference type="HOGENOM" id="CLU_1058292_0_0_1"/>
<dbReference type="InterPro" id="IPR003428">
    <property type="entry name" value="MAM33"/>
</dbReference>
<dbReference type="Pfam" id="PF02330">
    <property type="entry name" value="MAM33"/>
    <property type="match status" value="1"/>
</dbReference>
<organism evidence="1 2">
    <name type="scientific">Schizosaccharomyces octosporus (strain yFS286)</name>
    <name type="common">Fission yeast</name>
    <name type="synonym">Octosporomyces octosporus</name>
    <dbReference type="NCBI Taxonomy" id="483514"/>
    <lineage>
        <taxon>Eukaryota</taxon>
        <taxon>Fungi</taxon>
        <taxon>Dikarya</taxon>
        <taxon>Ascomycota</taxon>
        <taxon>Taphrinomycotina</taxon>
        <taxon>Schizosaccharomycetes</taxon>
        <taxon>Schizosaccharomycetales</taxon>
        <taxon>Schizosaccharomycetaceae</taxon>
        <taxon>Schizosaccharomyces</taxon>
    </lineage>
</organism>
<accession>S9PWV6</accession>
<sequence>MFRQTLLTSRLGLFKHGSSFTNRGFSYFTLLRPKRRFTSGILMEQLALKLDSELGFVNQVLGETTPNKDYEHALRSFTIHENPLRNYIAATKELENERIRITVPVYSARASYTDKNNVEQTEEEEKSDGLDELGYFQQSIPTYVQITKDEGTMICSLILNKDEIIFDSLLFDQNKDSSFASADLALALRKSSRYRGRKAKKLPNVLKSSLIKYLEEKEITAQVIRALISRIWRKENLSYKTWLEDILHYILFQKSSNSTS</sequence>
<dbReference type="SUPFAM" id="SSF54529">
    <property type="entry name" value="Mitochondrial glycoprotein MAM33-like"/>
    <property type="match status" value="1"/>
</dbReference>
<dbReference type="InterPro" id="IPR036561">
    <property type="entry name" value="MAM33_sf"/>
</dbReference>
<dbReference type="EMBL" id="KE503207">
    <property type="protein sequence ID" value="EPX72472.1"/>
    <property type="molecule type" value="Genomic_DNA"/>
</dbReference>
<dbReference type="PANTHER" id="PTHR10826">
    <property type="entry name" value="COMPLEMENT COMPONENT 1"/>
    <property type="match status" value="1"/>
</dbReference>
<protein>
    <submittedName>
        <fullName evidence="1">Mam33 family protein</fullName>
    </submittedName>
</protein>
<dbReference type="AlphaFoldDB" id="S9PWV6"/>
<dbReference type="OMA" id="QITKDEG"/>
<dbReference type="VEuPathDB" id="FungiDB:SOCG_00235"/>
<dbReference type="Gene3D" id="3.10.280.10">
    <property type="entry name" value="Mitochondrial glycoprotein"/>
    <property type="match status" value="1"/>
</dbReference>
<evidence type="ECO:0000313" key="1">
    <source>
        <dbReference type="EMBL" id="EPX72472.1"/>
    </source>
</evidence>
<dbReference type="GO" id="GO:0005759">
    <property type="term" value="C:mitochondrial matrix"/>
    <property type="evidence" value="ECO:0007669"/>
    <property type="project" value="InterPro"/>
</dbReference>
<dbReference type="RefSeq" id="XP_013018109.1">
    <property type="nucleotide sequence ID" value="XM_013162655.1"/>
</dbReference>
<reference evidence="1 2" key="1">
    <citation type="journal article" date="2011" name="Science">
        <title>Comparative functional genomics of the fission yeasts.</title>
        <authorList>
            <person name="Rhind N."/>
            <person name="Chen Z."/>
            <person name="Yassour M."/>
            <person name="Thompson D.A."/>
            <person name="Haas B.J."/>
            <person name="Habib N."/>
            <person name="Wapinski I."/>
            <person name="Roy S."/>
            <person name="Lin M.F."/>
            <person name="Heiman D.I."/>
            <person name="Young S.K."/>
            <person name="Furuya K."/>
            <person name="Guo Y."/>
            <person name="Pidoux A."/>
            <person name="Chen H.M."/>
            <person name="Robbertse B."/>
            <person name="Goldberg J.M."/>
            <person name="Aoki K."/>
            <person name="Bayne E.H."/>
            <person name="Berlin A.M."/>
            <person name="Desjardins C.A."/>
            <person name="Dobbs E."/>
            <person name="Dukaj L."/>
            <person name="Fan L."/>
            <person name="FitzGerald M.G."/>
            <person name="French C."/>
            <person name="Gujja S."/>
            <person name="Hansen K."/>
            <person name="Keifenheim D."/>
            <person name="Levin J.Z."/>
            <person name="Mosher R.A."/>
            <person name="Mueller C.A."/>
            <person name="Pfiffner J."/>
            <person name="Priest M."/>
            <person name="Russ C."/>
            <person name="Smialowska A."/>
            <person name="Swoboda P."/>
            <person name="Sykes S.M."/>
            <person name="Vaughn M."/>
            <person name="Vengrova S."/>
            <person name="Yoder R."/>
            <person name="Zeng Q."/>
            <person name="Allshire R."/>
            <person name="Baulcombe D."/>
            <person name="Birren B.W."/>
            <person name="Brown W."/>
            <person name="Ekwall K."/>
            <person name="Kellis M."/>
            <person name="Leatherwood J."/>
            <person name="Levin H."/>
            <person name="Margalit H."/>
            <person name="Martienssen R."/>
            <person name="Nieduszynski C.A."/>
            <person name="Spatafora J.W."/>
            <person name="Friedman N."/>
            <person name="Dalgaard J.Z."/>
            <person name="Baumann P."/>
            <person name="Niki H."/>
            <person name="Regev A."/>
            <person name="Nusbaum C."/>
        </authorList>
    </citation>
    <scope>NUCLEOTIDE SEQUENCE [LARGE SCALE GENOMIC DNA]</scope>
    <source>
        <strain evidence="2">yFS286</strain>
    </source>
</reference>
<gene>
    <name evidence="1" type="ORF">SOCG_00235</name>
</gene>
<dbReference type="GeneID" id="25029219"/>